<dbReference type="EMBL" id="ML977676">
    <property type="protein sequence ID" value="KAF1993991.1"/>
    <property type="molecule type" value="Genomic_DNA"/>
</dbReference>
<feature type="region of interest" description="Disordered" evidence="1">
    <location>
        <begin position="1"/>
        <end position="20"/>
    </location>
</feature>
<organism evidence="2 3">
    <name type="scientific">Amniculicola lignicola CBS 123094</name>
    <dbReference type="NCBI Taxonomy" id="1392246"/>
    <lineage>
        <taxon>Eukaryota</taxon>
        <taxon>Fungi</taxon>
        <taxon>Dikarya</taxon>
        <taxon>Ascomycota</taxon>
        <taxon>Pezizomycotina</taxon>
        <taxon>Dothideomycetes</taxon>
        <taxon>Pleosporomycetidae</taxon>
        <taxon>Pleosporales</taxon>
        <taxon>Amniculicolaceae</taxon>
        <taxon>Amniculicola</taxon>
    </lineage>
</organism>
<feature type="non-terminal residue" evidence="2">
    <location>
        <position position="1"/>
    </location>
</feature>
<proteinExistence type="predicted"/>
<name>A0A6A5W1G2_9PLEO</name>
<evidence type="ECO:0000313" key="2">
    <source>
        <dbReference type="EMBL" id="KAF1993991.1"/>
    </source>
</evidence>
<accession>A0A6A5W1G2</accession>
<evidence type="ECO:0000256" key="1">
    <source>
        <dbReference type="SAM" id="MobiDB-lite"/>
    </source>
</evidence>
<evidence type="ECO:0000313" key="3">
    <source>
        <dbReference type="Proteomes" id="UP000799779"/>
    </source>
</evidence>
<dbReference type="AlphaFoldDB" id="A0A6A5W1G2"/>
<protein>
    <submittedName>
        <fullName evidence="2">Uncharacterized protein</fullName>
    </submittedName>
</protein>
<gene>
    <name evidence="2" type="ORF">P154DRAFT_448706</name>
</gene>
<dbReference type="Proteomes" id="UP000799779">
    <property type="component" value="Unassembled WGS sequence"/>
</dbReference>
<reference evidence="2" key="1">
    <citation type="journal article" date="2020" name="Stud. Mycol.">
        <title>101 Dothideomycetes genomes: a test case for predicting lifestyles and emergence of pathogens.</title>
        <authorList>
            <person name="Haridas S."/>
            <person name="Albert R."/>
            <person name="Binder M."/>
            <person name="Bloem J."/>
            <person name="Labutti K."/>
            <person name="Salamov A."/>
            <person name="Andreopoulos B."/>
            <person name="Baker S."/>
            <person name="Barry K."/>
            <person name="Bills G."/>
            <person name="Bluhm B."/>
            <person name="Cannon C."/>
            <person name="Castanera R."/>
            <person name="Culley D."/>
            <person name="Daum C."/>
            <person name="Ezra D."/>
            <person name="Gonzalez J."/>
            <person name="Henrissat B."/>
            <person name="Kuo A."/>
            <person name="Liang C."/>
            <person name="Lipzen A."/>
            <person name="Lutzoni F."/>
            <person name="Magnuson J."/>
            <person name="Mondo S."/>
            <person name="Nolan M."/>
            <person name="Ohm R."/>
            <person name="Pangilinan J."/>
            <person name="Park H.-J."/>
            <person name="Ramirez L."/>
            <person name="Alfaro M."/>
            <person name="Sun H."/>
            <person name="Tritt A."/>
            <person name="Yoshinaga Y."/>
            <person name="Zwiers L.-H."/>
            <person name="Turgeon B."/>
            <person name="Goodwin S."/>
            <person name="Spatafora J."/>
            <person name="Crous P."/>
            <person name="Grigoriev I."/>
        </authorList>
    </citation>
    <scope>NUCLEOTIDE SEQUENCE</scope>
    <source>
        <strain evidence="2">CBS 123094</strain>
    </source>
</reference>
<sequence>IPQTRKLPMSSLPLVPSARQPPTECQYHYTILNLQERDQKERKHMDPMERFLSEGPGEQSALYVRSDTEELSISRECFCRLLRETLLMVDN</sequence>
<keyword evidence="3" id="KW-1185">Reference proteome</keyword>
<dbReference type="OrthoDB" id="3547690at2759"/>